<organism evidence="1 2">
    <name type="scientific">Streblomastix strix</name>
    <dbReference type="NCBI Taxonomy" id="222440"/>
    <lineage>
        <taxon>Eukaryota</taxon>
        <taxon>Metamonada</taxon>
        <taxon>Preaxostyla</taxon>
        <taxon>Oxymonadida</taxon>
        <taxon>Streblomastigidae</taxon>
        <taxon>Streblomastix</taxon>
    </lineage>
</organism>
<dbReference type="InterPro" id="IPR050235">
    <property type="entry name" value="CK1_Ser-Thr_kinase"/>
</dbReference>
<comment type="caution">
    <text evidence="1">The sequence shown here is derived from an EMBL/GenBank/DDBJ whole genome shotgun (WGS) entry which is preliminary data.</text>
</comment>
<evidence type="ECO:0000313" key="1">
    <source>
        <dbReference type="EMBL" id="KAA6369772.1"/>
    </source>
</evidence>
<gene>
    <name evidence="1" type="ORF">EZS28_034701</name>
</gene>
<evidence type="ECO:0008006" key="3">
    <source>
        <dbReference type="Google" id="ProtNLM"/>
    </source>
</evidence>
<dbReference type="Proteomes" id="UP000324800">
    <property type="component" value="Unassembled WGS sequence"/>
</dbReference>
<protein>
    <recommendedName>
        <fullName evidence="3">Protein kinase domain-containing protein</fullName>
    </recommendedName>
</protein>
<sequence length="79" mass="9145">MQSHTKHFAKIIEFGQYYEFRFVVTELLGPNLSDIASRIIPCKFNLHTLLKFAIQALEILQTLHQAGFVHGAIEAVYYY</sequence>
<proteinExistence type="predicted"/>
<dbReference type="EMBL" id="SNRW01016032">
    <property type="protein sequence ID" value="KAA6369772.1"/>
    <property type="molecule type" value="Genomic_DNA"/>
</dbReference>
<dbReference type="SUPFAM" id="SSF56112">
    <property type="entry name" value="Protein kinase-like (PK-like)"/>
    <property type="match status" value="1"/>
</dbReference>
<accession>A0A5J4UIR3</accession>
<dbReference type="Gene3D" id="1.10.510.10">
    <property type="entry name" value="Transferase(Phosphotransferase) domain 1"/>
    <property type="match status" value="1"/>
</dbReference>
<reference evidence="1 2" key="1">
    <citation type="submission" date="2019-03" db="EMBL/GenBank/DDBJ databases">
        <title>Single cell metagenomics reveals metabolic interactions within the superorganism composed of flagellate Streblomastix strix and complex community of Bacteroidetes bacteria on its surface.</title>
        <authorList>
            <person name="Treitli S.C."/>
            <person name="Kolisko M."/>
            <person name="Husnik F."/>
            <person name="Keeling P."/>
            <person name="Hampl V."/>
        </authorList>
    </citation>
    <scope>NUCLEOTIDE SEQUENCE [LARGE SCALE GENOMIC DNA]</scope>
    <source>
        <strain evidence="1">ST1C</strain>
    </source>
</reference>
<dbReference type="InterPro" id="IPR011009">
    <property type="entry name" value="Kinase-like_dom_sf"/>
</dbReference>
<dbReference type="PANTHER" id="PTHR11909">
    <property type="entry name" value="CASEIN KINASE-RELATED"/>
    <property type="match status" value="1"/>
</dbReference>
<dbReference type="OrthoDB" id="5979581at2759"/>
<name>A0A5J4UIR3_9EUKA</name>
<evidence type="ECO:0000313" key="2">
    <source>
        <dbReference type="Proteomes" id="UP000324800"/>
    </source>
</evidence>
<dbReference type="AlphaFoldDB" id="A0A5J4UIR3"/>